<dbReference type="InterPro" id="IPR050275">
    <property type="entry name" value="PGM_Phosphatase"/>
</dbReference>
<accession>A0A2G5PD60</accession>
<protein>
    <submittedName>
        <fullName evidence="1">Histidine phosphatase family protein</fullName>
    </submittedName>
</protein>
<dbReference type="STRING" id="85968.GCA_900073015_01081"/>
<dbReference type="InterPro" id="IPR029033">
    <property type="entry name" value="His_PPase_superfam"/>
</dbReference>
<dbReference type="PANTHER" id="PTHR48100">
    <property type="entry name" value="BROAD-SPECIFICITY PHOSPHATASE YOR283W-RELATED"/>
    <property type="match status" value="1"/>
</dbReference>
<gene>
    <name evidence="1" type="ORF">CQY22_005970</name>
</gene>
<dbReference type="OrthoDB" id="5241674at2"/>
<dbReference type="SUPFAM" id="SSF53254">
    <property type="entry name" value="Phosphoglycerate mutase-like"/>
    <property type="match status" value="1"/>
</dbReference>
<dbReference type="CDD" id="cd07067">
    <property type="entry name" value="HP_PGM_like"/>
    <property type="match status" value="1"/>
</dbReference>
<dbReference type="SMART" id="SM00855">
    <property type="entry name" value="PGAM"/>
    <property type="match status" value="1"/>
</dbReference>
<evidence type="ECO:0000313" key="1">
    <source>
        <dbReference type="EMBL" id="PIB76266.1"/>
    </source>
</evidence>
<keyword evidence="2" id="KW-1185">Reference proteome</keyword>
<proteinExistence type="predicted"/>
<dbReference type="PANTHER" id="PTHR48100:SF62">
    <property type="entry name" value="GLUCOSYL-3-PHOSPHOGLYCERATE PHOSPHATASE"/>
    <property type="match status" value="1"/>
</dbReference>
<comment type="caution">
    <text evidence="1">The sequence shown here is derived from an EMBL/GenBank/DDBJ whole genome shotgun (WGS) entry which is preliminary data.</text>
</comment>
<evidence type="ECO:0000313" key="2">
    <source>
        <dbReference type="Proteomes" id="UP000230551"/>
    </source>
</evidence>
<dbReference type="RefSeq" id="WP_090587109.1">
    <property type="nucleotide sequence ID" value="NZ_CP104302.1"/>
</dbReference>
<dbReference type="EMBL" id="PDCN02000005">
    <property type="protein sequence ID" value="PIB76266.1"/>
    <property type="molecule type" value="Genomic_DNA"/>
</dbReference>
<dbReference type="AlphaFoldDB" id="A0A2G5PD60"/>
<sequence>MQLLLIRHALPQRSELGQGADPELSETGVAQANRLPTALERFPIARVLSSPQRRAVATAAPLAESRGLSVEVDERLAEYDRGHSEYLPLEQLRTERPDQWARIAAGRLPVGVDETVFLSRIADAITDLTSLADHTDTVAVVSHGGVINALLHRVLGTERILAFQIDYASVTRLLCSRSGAFSVAEVNGTAHVWDLLPRNQNR</sequence>
<name>A0A2G5PD60_9MYCO</name>
<dbReference type="GO" id="GO:0005737">
    <property type="term" value="C:cytoplasm"/>
    <property type="evidence" value="ECO:0007669"/>
    <property type="project" value="TreeGrafter"/>
</dbReference>
<dbReference type="Proteomes" id="UP000230551">
    <property type="component" value="Unassembled WGS sequence"/>
</dbReference>
<dbReference type="InterPro" id="IPR013078">
    <property type="entry name" value="His_Pase_superF_clade-1"/>
</dbReference>
<dbReference type="Pfam" id="PF00300">
    <property type="entry name" value="His_Phos_1"/>
    <property type="match status" value="1"/>
</dbReference>
<reference evidence="1 2" key="1">
    <citation type="journal article" date="2017" name="Infect. Genet. Evol.">
        <title>The new phylogeny of the genus Mycobacterium: The old and the news.</title>
        <authorList>
            <person name="Tortoli E."/>
            <person name="Fedrizzi T."/>
            <person name="Meehan C.J."/>
            <person name="Trovato A."/>
            <person name="Grottola A."/>
            <person name="Giacobazzi E."/>
            <person name="Serpini G.F."/>
            <person name="Tagliazucchi S."/>
            <person name="Fabio A."/>
            <person name="Bettua C."/>
            <person name="Bertorelli R."/>
            <person name="Frascaro F."/>
            <person name="De Sanctis V."/>
            <person name="Pecorari M."/>
            <person name="Jousson O."/>
            <person name="Segata N."/>
            <person name="Cirillo D.M."/>
        </authorList>
    </citation>
    <scope>NUCLEOTIDE SEQUENCE [LARGE SCALE GENOMIC DNA]</scope>
    <source>
        <strain evidence="1 2">CIP1034565</strain>
    </source>
</reference>
<dbReference type="Gene3D" id="3.40.50.1240">
    <property type="entry name" value="Phosphoglycerate mutase-like"/>
    <property type="match status" value="1"/>
</dbReference>
<organism evidence="1 2">
    <name type="scientific">Mycolicibacterium brumae</name>
    <dbReference type="NCBI Taxonomy" id="85968"/>
    <lineage>
        <taxon>Bacteria</taxon>
        <taxon>Bacillati</taxon>
        <taxon>Actinomycetota</taxon>
        <taxon>Actinomycetes</taxon>
        <taxon>Mycobacteriales</taxon>
        <taxon>Mycobacteriaceae</taxon>
        <taxon>Mycolicibacterium</taxon>
    </lineage>
</organism>
<dbReference type="GO" id="GO:0016791">
    <property type="term" value="F:phosphatase activity"/>
    <property type="evidence" value="ECO:0007669"/>
    <property type="project" value="TreeGrafter"/>
</dbReference>